<sequence>MDDELLLAGYLAVPRAEREGCPSRWLPEPFISLSRCLTGVEHGPEFWAWHGDPAAAARFDGHLLAIGFTRRDAAALVEAVCGDLHVEPADAEPLASLVRQEPMPAHAVLRGFEIIGVEFGLMSVHSWLCHGYEADAGVRLNQWGLTDTHAQASDLLAWILGLPPEEAPEPVYWTVAEPLHSRS</sequence>
<evidence type="ECO:0000313" key="2">
    <source>
        <dbReference type="Proteomes" id="UP000062973"/>
    </source>
</evidence>
<dbReference type="PATRIC" id="fig|1068978.7.peg.2636"/>
<dbReference type="OrthoDB" id="3837916at2"/>
<dbReference type="Proteomes" id="UP000062973">
    <property type="component" value="Chromosome"/>
</dbReference>
<protein>
    <submittedName>
        <fullName evidence="1">Uncharacterized protein</fullName>
    </submittedName>
</protein>
<reference evidence="1 2" key="1">
    <citation type="submission" date="2014-07" db="EMBL/GenBank/DDBJ databases">
        <title>Whole Genome Sequence of the Amycolatopsis methanolica 239.</title>
        <authorList>
            <person name="Tang B."/>
        </authorList>
    </citation>
    <scope>NUCLEOTIDE SEQUENCE [LARGE SCALE GENOMIC DNA]</scope>
    <source>
        <strain evidence="1 2">239</strain>
    </source>
</reference>
<organism evidence="1 2">
    <name type="scientific">Amycolatopsis methanolica 239</name>
    <dbReference type="NCBI Taxonomy" id="1068978"/>
    <lineage>
        <taxon>Bacteria</taxon>
        <taxon>Bacillati</taxon>
        <taxon>Actinomycetota</taxon>
        <taxon>Actinomycetes</taxon>
        <taxon>Pseudonocardiales</taxon>
        <taxon>Pseudonocardiaceae</taxon>
        <taxon>Amycolatopsis</taxon>
        <taxon>Amycolatopsis methanolica group</taxon>
    </lineage>
</organism>
<dbReference type="AlphaFoldDB" id="A0A076MV23"/>
<gene>
    <name evidence="1" type="ORF">AMETH_2468</name>
</gene>
<keyword evidence="2" id="KW-1185">Reference proteome</keyword>
<proteinExistence type="predicted"/>
<dbReference type="HOGENOM" id="CLU_1407851_0_0_11"/>
<dbReference type="eggNOG" id="ENOG5033FXE">
    <property type="taxonomic scope" value="Bacteria"/>
</dbReference>
<dbReference type="EMBL" id="CP009110">
    <property type="protein sequence ID" value="AIJ22560.1"/>
    <property type="molecule type" value="Genomic_DNA"/>
</dbReference>
<dbReference type="KEGG" id="amq:AMETH_2468"/>
<evidence type="ECO:0000313" key="1">
    <source>
        <dbReference type="EMBL" id="AIJ22560.1"/>
    </source>
</evidence>
<dbReference type="RefSeq" id="WP_017981775.1">
    <property type="nucleotide sequence ID" value="NZ_AQUL01000001.1"/>
</dbReference>
<name>A0A076MV23_AMYME</name>
<accession>A0A076MV23</accession>